<gene>
    <name evidence="3" type="ORF">C4N26_06890</name>
</gene>
<reference evidence="3 4" key="1">
    <citation type="submission" date="2018-02" db="EMBL/GenBank/DDBJ databases">
        <title>Complete genome sequencing of Faecalibacterium prausnitzii strains isolated from the human gut.</title>
        <authorList>
            <person name="Fitzgerald B.C."/>
            <person name="Shkoporov A.N."/>
            <person name="Ross P.R."/>
            <person name="Hill C."/>
        </authorList>
    </citation>
    <scope>NUCLEOTIDE SEQUENCE [LARGE SCALE GENOMIC DNA]</scope>
    <source>
        <strain evidence="3 4">APC942/32-1</strain>
    </source>
</reference>
<sequence length="877" mass="98673">MELKNYQRAVIRDLERYLEILMQTGSIETAYRRLWEEKHVPVGPGGMPRYQDLLPGVANVCLKVPTGGGKTFLAANAIEPIFNALGVMQQRVVVWLVPSDAILTQTLAALRNPAHPYRQKIDVAFNSRVEIYTKDQLLSATRFNISAITEQLSILVLSYDSFRGKKEQLKARQENSSLAQLAQALGTPTHPVEDADPTALLQIINQLRPVVIVDESHHARSTLSKQMLRDFNPRFVLDLTATPTKESNLISIVDAIHLRQENMVKLPVFVMNRNNQLDVLNNAVQMQSILEAQAMAEYRNGGCYIRPIVLFQAQPKGKEDAATFEKIRTILVKNGIPAEQIAIKTADINELKNADLLSPNCPIRFIITVNALKEGWDCPFAYILASLANRTSQVDVEQIVGRILRLPYTRKHPVPALNMSYVLTSSADFKHTLDGIVKGLNNAGFTDQDYRAQEEAPAPAPLPTAQQTTFNVTPPAPAEEPQDIFDDPDTVQLDPVCVNPATGPQKITPAVQDILAQAGKEIAVFEAALQQHKDDPASDLPQEAQKMVGQTKVKAEFADEIEQLVLPKFCLKIPQSILMPSDTQELTKENLLSNFTLKGKPSNIDFDHLDNNLAQVDLDGDGTPRASKMESQYQQYIGQQFPLMPGENRLKLCRSMIHTTLSRQKKLNAVDDTELQRYVDYIIDGMNQDQLDALEQMPVNFANKICDYIIKLQEETARENFYNWLEVGKIVTEPRFKLTPLITLSGKASSLTKSLYKQECELDDNFEYDMAMALTGIDSVRWWHRNPTSGRNAFCLNAFRNHYPDFIVMTNSGKVLLVETKGDQLENAESREKIKLGLAWQNAAGSQYRYYMVFQNKDLHLEGAYRFDEFLKILGEL</sequence>
<keyword evidence="3" id="KW-0255">Endonuclease</keyword>
<dbReference type="SUPFAM" id="SSF52540">
    <property type="entry name" value="P-loop containing nucleoside triphosphate hydrolases"/>
    <property type="match status" value="2"/>
</dbReference>
<dbReference type="GO" id="GO:0005524">
    <property type="term" value="F:ATP binding"/>
    <property type="evidence" value="ECO:0007669"/>
    <property type="project" value="InterPro"/>
</dbReference>
<dbReference type="Pfam" id="PF04851">
    <property type="entry name" value="ResIII"/>
    <property type="match status" value="1"/>
</dbReference>
<dbReference type="Proteomes" id="UP000251144">
    <property type="component" value="Unassembled WGS sequence"/>
</dbReference>
<keyword evidence="3" id="KW-0378">Hydrolase</keyword>
<dbReference type="InterPro" id="IPR027417">
    <property type="entry name" value="P-loop_NTPase"/>
</dbReference>
<proteinExistence type="predicted"/>
<dbReference type="InterPro" id="IPR006935">
    <property type="entry name" value="Helicase/UvrB_N"/>
</dbReference>
<evidence type="ECO:0000256" key="1">
    <source>
        <dbReference type="SAM" id="MobiDB-lite"/>
    </source>
</evidence>
<dbReference type="EMBL" id="PRLB01000005">
    <property type="protein sequence ID" value="RAW54173.1"/>
    <property type="molecule type" value="Genomic_DNA"/>
</dbReference>
<evidence type="ECO:0000313" key="4">
    <source>
        <dbReference type="Proteomes" id="UP000251144"/>
    </source>
</evidence>
<accession>A0A329TYV1</accession>
<evidence type="ECO:0000313" key="3">
    <source>
        <dbReference type="EMBL" id="RAW54173.1"/>
    </source>
</evidence>
<dbReference type="RefSeq" id="WP_158400894.1">
    <property type="nucleotide sequence ID" value="NZ_PRLB01000005.1"/>
</dbReference>
<dbReference type="GO" id="GO:0005829">
    <property type="term" value="C:cytosol"/>
    <property type="evidence" value="ECO:0007669"/>
    <property type="project" value="TreeGrafter"/>
</dbReference>
<dbReference type="GO" id="GO:0003677">
    <property type="term" value="F:DNA binding"/>
    <property type="evidence" value="ECO:0007669"/>
    <property type="project" value="InterPro"/>
</dbReference>
<comment type="caution">
    <text evidence="3">The sequence shown here is derived from an EMBL/GenBank/DDBJ whole genome shotgun (WGS) entry which is preliminary data.</text>
</comment>
<dbReference type="Gene3D" id="3.40.50.300">
    <property type="entry name" value="P-loop containing nucleotide triphosphate hydrolases"/>
    <property type="match status" value="2"/>
</dbReference>
<dbReference type="AlphaFoldDB" id="A0A329TYV1"/>
<protein>
    <submittedName>
        <fullName evidence="3">Restriction endonuclease</fullName>
    </submittedName>
</protein>
<dbReference type="OrthoDB" id="9804145at2"/>
<evidence type="ECO:0000259" key="2">
    <source>
        <dbReference type="Pfam" id="PF04851"/>
    </source>
</evidence>
<dbReference type="InterPro" id="IPR050742">
    <property type="entry name" value="Helicase_Restrict-Modif_Enz"/>
</dbReference>
<dbReference type="PANTHER" id="PTHR47396:SF1">
    <property type="entry name" value="ATP-DEPENDENT HELICASE IRC3-RELATED"/>
    <property type="match status" value="1"/>
</dbReference>
<name>A0A329TYV1_9FIRM</name>
<dbReference type="GO" id="GO:0004519">
    <property type="term" value="F:endonuclease activity"/>
    <property type="evidence" value="ECO:0007669"/>
    <property type="project" value="UniProtKB-KW"/>
</dbReference>
<dbReference type="GO" id="GO:0016787">
    <property type="term" value="F:hydrolase activity"/>
    <property type="evidence" value="ECO:0007669"/>
    <property type="project" value="InterPro"/>
</dbReference>
<feature type="domain" description="Helicase/UvrB N-terminal" evidence="2">
    <location>
        <begin position="1"/>
        <end position="244"/>
    </location>
</feature>
<feature type="region of interest" description="Disordered" evidence="1">
    <location>
        <begin position="454"/>
        <end position="481"/>
    </location>
</feature>
<keyword evidence="3" id="KW-0540">Nuclease</keyword>
<dbReference type="PANTHER" id="PTHR47396">
    <property type="entry name" value="TYPE I RESTRICTION ENZYME ECOKI R PROTEIN"/>
    <property type="match status" value="1"/>
</dbReference>
<organism evidence="3 4">
    <name type="scientific">Faecalibacterium prausnitzii</name>
    <dbReference type="NCBI Taxonomy" id="853"/>
    <lineage>
        <taxon>Bacteria</taxon>
        <taxon>Bacillati</taxon>
        <taxon>Bacillota</taxon>
        <taxon>Clostridia</taxon>
        <taxon>Eubacteriales</taxon>
        <taxon>Oscillospiraceae</taxon>
        <taxon>Faecalibacterium</taxon>
    </lineage>
</organism>